<dbReference type="Gene3D" id="1.10.287.1890">
    <property type="match status" value="1"/>
</dbReference>
<dbReference type="SUPFAM" id="SSF53335">
    <property type="entry name" value="S-adenosyl-L-methionine-dependent methyltransferases"/>
    <property type="match status" value="1"/>
</dbReference>
<dbReference type="Pfam" id="PF04816">
    <property type="entry name" value="TrmK"/>
    <property type="match status" value="1"/>
</dbReference>
<proteinExistence type="predicted"/>
<accession>A0A177KRS7</accession>
<dbReference type="PANTHER" id="PTHR38451">
    <property type="entry name" value="TRNA (ADENINE(22)-N(1))-METHYLTRANSFERASE"/>
    <property type="match status" value="1"/>
</dbReference>
<evidence type="ECO:0000313" key="1">
    <source>
        <dbReference type="EMBL" id="OAH56038.1"/>
    </source>
</evidence>
<gene>
    <name evidence="1" type="ORF">AWH48_05035</name>
</gene>
<name>A0A177KRS7_9BACI</name>
<dbReference type="GO" id="GO:0032259">
    <property type="term" value="P:methylation"/>
    <property type="evidence" value="ECO:0007669"/>
    <property type="project" value="UniProtKB-KW"/>
</dbReference>
<keyword evidence="1" id="KW-0808">Transferase</keyword>
<dbReference type="Proteomes" id="UP000077271">
    <property type="component" value="Unassembled WGS sequence"/>
</dbReference>
<dbReference type="Gene3D" id="3.40.50.150">
    <property type="entry name" value="Vaccinia Virus protein VP39"/>
    <property type="match status" value="1"/>
</dbReference>
<dbReference type="InterPro" id="IPR006901">
    <property type="entry name" value="TrmK"/>
</dbReference>
<dbReference type="PANTHER" id="PTHR38451:SF1">
    <property type="entry name" value="TRNA (ADENINE(22)-N(1))-METHYLTRANSFERASE"/>
    <property type="match status" value="1"/>
</dbReference>
<comment type="caution">
    <text evidence="1">The sequence shown here is derived from an EMBL/GenBank/DDBJ whole genome shotgun (WGS) entry which is preliminary data.</text>
</comment>
<organism evidence="1 2">
    <name type="scientific">Domibacillus aminovorans</name>
    <dbReference type="NCBI Taxonomy" id="29332"/>
    <lineage>
        <taxon>Bacteria</taxon>
        <taxon>Bacillati</taxon>
        <taxon>Bacillota</taxon>
        <taxon>Bacilli</taxon>
        <taxon>Bacillales</taxon>
        <taxon>Bacillaceae</taxon>
        <taxon>Domibacillus</taxon>
    </lineage>
</organism>
<dbReference type="InterPro" id="IPR029063">
    <property type="entry name" value="SAM-dependent_MTases_sf"/>
</dbReference>
<dbReference type="RefSeq" id="WP_018393952.1">
    <property type="nucleotide sequence ID" value="NZ_LQWZ01000023.1"/>
</dbReference>
<protein>
    <submittedName>
        <fullName evidence="1">SAM-dependent methyltransferase</fullName>
    </submittedName>
</protein>
<dbReference type="AlphaFoldDB" id="A0A177KRS7"/>
<dbReference type="OrthoDB" id="5881184at2"/>
<keyword evidence="1" id="KW-0489">Methyltransferase</keyword>
<dbReference type="PIRSF" id="PIRSF018637">
    <property type="entry name" value="TrmK"/>
    <property type="match status" value="1"/>
</dbReference>
<evidence type="ECO:0000313" key="2">
    <source>
        <dbReference type="Proteomes" id="UP000077271"/>
    </source>
</evidence>
<dbReference type="GO" id="GO:0160105">
    <property type="term" value="F:tRNA (adenine(22)-N1)-methyltransferase activity"/>
    <property type="evidence" value="ECO:0007669"/>
    <property type="project" value="InterPro"/>
</dbReference>
<sequence length="238" mass="26127">MNSNQLSKRLETVASFIRPAKTFADIGSDHAYLPCYAVKKGIVTRAVAGEVVEGPFQSAKRQVASVGLSAHIDVRKGSGLAVLKAGEVECITIAGMGGPLIASILKEGADKLSGVKKLVLQPNIAAHSVRTWLNSNGWIIEDEAILEEDGQLYEVISSVLGAGKKLTEKELYFGPYLMNSQNEAFRLKWQRELTQIDQVLTQLSSAKDSEGAARKRQEIIKKRQWIKDVMNDENTERS</sequence>
<dbReference type="EMBL" id="LQWZ01000023">
    <property type="protein sequence ID" value="OAH56038.1"/>
    <property type="molecule type" value="Genomic_DNA"/>
</dbReference>
<reference evidence="1 2" key="1">
    <citation type="submission" date="2016-01" db="EMBL/GenBank/DDBJ databases">
        <title>Investigation of taxonomic status of Bacillus aminovorans.</title>
        <authorList>
            <person name="Verma A."/>
            <person name="Pal Y."/>
            <person name="Krishnamurthi S."/>
        </authorList>
    </citation>
    <scope>NUCLEOTIDE SEQUENCE [LARGE SCALE GENOMIC DNA]</scope>
    <source>
        <strain evidence="1 2">DSM 4337</strain>
    </source>
</reference>